<evidence type="ECO:0008006" key="5">
    <source>
        <dbReference type="Google" id="ProtNLM"/>
    </source>
</evidence>
<name>A0A937VZD3_UNCTE</name>
<proteinExistence type="predicted"/>
<evidence type="ECO:0000313" key="3">
    <source>
        <dbReference type="EMBL" id="MBM3222445.1"/>
    </source>
</evidence>
<feature type="transmembrane region" description="Helical" evidence="2">
    <location>
        <begin position="56"/>
        <end position="88"/>
    </location>
</feature>
<feature type="region of interest" description="Disordered" evidence="1">
    <location>
        <begin position="1"/>
        <end position="22"/>
    </location>
</feature>
<gene>
    <name evidence="3" type="ORF">FJZ47_01385</name>
</gene>
<keyword evidence="2" id="KW-1133">Transmembrane helix</keyword>
<comment type="caution">
    <text evidence="3">The sequence shown here is derived from an EMBL/GenBank/DDBJ whole genome shotgun (WGS) entry which is preliminary data.</text>
</comment>
<reference evidence="3" key="1">
    <citation type="submission" date="2019-03" db="EMBL/GenBank/DDBJ databases">
        <title>Lake Tanganyika Metagenome-Assembled Genomes (MAGs).</title>
        <authorList>
            <person name="Tran P."/>
        </authorList>
    </citation>
    <scope>NUCLEOTIDE SEQUENCE</scope>
    <source>
        <strain evidence="3">K_DeepCast_65m_m2_066</strain>
    </source>
</reference>
<dbReference type="Proteomes" id="UP000712673">
    <property type="component" value="Unassembled WGS sequence"/>
</dbReference>
<accession>A0A937VZD3</accession>
<protein>
    <recommendedName>
        <fullName evidence="5">DUF454 family protein</fullName>
    </recommendedName>
</protein>
<feature type="non-terminal residue" evidence="3">
    <location>
        <position position="1"/>
    </location>
</feature>
<evidence type="ECO:0000313" key="4">
    <source>
        <dbReference type="Proteomes" id="UP000712673"/>
    </source>
</evidence>
<keyword evidence="2" id="KW-0812">Transmembrane</keyword>
<organism evidence="3 4">
    <name type="scientific">Tectimicrobiota bacterium</name>
    <dbReference type="NCBI Taxonomy" id="2528274"/>
    <lineage>
        <taxon>Bacteria</taxon>
        <taxon>Pseudomonadati</taxon>
        <taxon>Nitrospinota/Tectimicrobiota group</taxon>
        <taxon>Candidatus Tectimicrobiota</taxon>
    </lineage>
</organism>
<sequence>NIMFSGRNRMSPEQPSDMVPPISQRQESPFQQMARRGFGFAKGLWILISARRPVRIIVGVFLLLLGIAGLFLPVLQGLATIIAALAILRKDIPLAERVWQRWVIPLQQRLQPWLQTIRERWARRRPPAER</sequence>
<evidence type="ECO:0000256" key="2">
    <source>
        <dbReference type="SAM" id="Phobius"/>
    </source>
</evidence>
<dbReference type="AlphaFoldDB" id="A0A937VZD3"/>
<evidence type="ECO:0000256" key="1">
    <source>
        <dbReference type="SAM" id="MobiDB-lite"/>
    </source>
</evidence>
<dbReference type="EMBL" id="VGLS01000020">
    <property type="protein sequence ID" value="MBM3222445.1"/>
    <property type="molecule type" value="Genomic_DNA"/>
</dbReference>
<keyword evidence="2" id="KW-0472">Membrane</keyword>